<dbReference type="AlphaFoldDB" id="A0A654DIV7"/>
<name>A0A654DIV7_SPHMU</name>
<reference evidence="1 2" key="1">
    <citation type="submission" date="2019-10" db="EMBL/GenBank/DDBJ databases">
        <authorList>
            <person name="Karimi E."/>
        </authorList>
    </citation>
    <scope>NUCLEOTIDE SEQUENCE [LARGE SCALE GENOMIC DNA]</scope>
    <source>
        <strain evidence="1">Sphingobacterium sp. 8BC</strain>
    </source>
</reference>
<evidence type="ECO:0000313" key="2">
    <source>
        <dbReference type="Proteomes" id="UP000432350"/>
    </source>
</evidence>
<dbReference type="Proteomes" id="UP000432350">
    <property type="component" value="Unassembled WGS sequence"/>
</dbReference>
<organism evidence="1 2">
    <name type="scientific">Sphingobacterium multivorum</name>
    <dbReference type="NCBI Taxonomy" id="28454"/>
    <lineage>
        <taxon>Bacteria</taxon>
        <taxon>Pseudomonadati</taxon>
        <taxon>Bacteroidota</taxon>
        <taxon>Sphingobacteriia</taxon>
        <taxon>Sphingobacteriales</taxon>
        <taxon>Sphingobacteriaceae</taxon>
        <taxon>Sphingobacterium</taxon>
    </lineage>
</organism>
<sequence length="45" mass="5130">MSGGVITNAKGDRHLVYIPFRYSFLLMPNETIVPMIQQFASILFL</sequence>
<evidence type="ECO:0000313" key="1">
    <source>
        <dbReference type="EMBL" id="VXD05869.1"/>
    </source>
</evidence>
<accession>A0A654DIV7</accession>
<gene>
    <name evidence="1" type="ORF">SPHINGO8BC_60728</name>
</gene>
<dbReference type="EMBL" id="CABWMV010000025">
    <property type="protein sequence ID" value="VXD05869.1"/>
    <property type="molecule type" value="Genomic_DNA"/>
</dbReference>
<proteinExistence type="predicted"/>
<protein>
    <submittedName>
        <fullName evidence="1">Uncharacterized protein</fullName>
    </submittedName>
</protein>